<keyword evidence="2" id="KW-1185">Reference proteome</keyword>
<organism evidence="1 2">
    <name type="scientific">Metschnikowia pulcherrima</name>
    <dbReference type="NCBI Taxonomy" id="27326"/>
    <lineage>
        <taxon>Eukaryota</taxon>
        <taxon>Fungi</taxon>
        <taxon>Dikarya</taxon>
        <taxon>Ascomycota</taxon>
        <taxon>Saccharomycotina</taxon>
        <taxon>Pichiomycetes</taxon>
        <taxon>Metschnikowiaceae</taxon>
        <taxon>Metschnikowia</taxon>
    </lineage>
</organism>
<evidence type="ECO:0000313" key="2">
    <source>
        <dbReference type="Proteomes" id="UP000649328"/>
    </source>
</evidence>
<evidence type="ECO:0000313" key="1">
    <source>
        <dbReference type="EMBL" id="KAF8001317.1"/>
    </source>
</evidence>
<accession>A0A8H7LDR4</accession>
<dbReference type="EMBL" id="JACBPP010000005">
    <property type="protein sequence ID" value="KAF8001317.1"/>
    <property type="molecule type" value="Genomic_DNA"/>
</dbReference>
<comment type="caution">
    <text evidence="1">The sequence shown here is derived from an EMBL/GenBank/DDBJ whole genome shotgun (WGS) entry which is preliminary data.</text>
</comment>
<dbReference type="Proteomes" id="UP000649328">
    <property type="component" value="Unassembled WGS sequence"/>
</dbReference>
<sequence>MSSFDLTRIAESLLSTKTKSRNDALALLDGFQCAKLRLSSQQLAILITSLLKAIEIERDAFR</sequence>
<gene>
    <name evidence="1" type="ORF">HF325_003818</name>
</gene>
<reference evidence="1" key="1">
    <citation type="submission" date="2020-10" db="EMBL/GenBank/DDBJ databases">
        <title>The Whole-Genome Sequence of Metschnikowia persimmonesis, a Novel Endophytic Yeast Species Isolated from Medicinal Plant Diospyros kaki Thumb.</title>
        <authorList>
            <person name="Rahmat E."/>
            <person name="Kang Y."/>
        </authorList>
    </citation>
    <scope>NUCLEOTIDE SEQUENCE</scope>
    <source>
        <strain evidence="1">KIOM G15050</strain>
    </source>
</reference>
<proteinExistence type="predicted"/>
<name>A0A8H7LDR4_9ASCO</name>
<protein>
    <submittedName>
        <fullName evidence="1">Uncharacterized protein</fullName>
    </submittedName>
</protein>
<dbReference type="AlphaFoldDB" id="A0A8H7LDR4"/>